<dbReference type="OrthoDB" id="10041188at2759"/>
<evidence type="ECO:0000313" key="2">
    <source>
        <dbReference type="RefSeq" id="XP_022107995.1"/>
    </source>
</evidence>
<reference evidence="2 3" key="1">
    <citation type="submission" date="2025-04" db="UniProtKB">
        <authorList>
            <consortium name="RefSeq"/>
        </authorList>
    </citation>
    <scope>IDENTIFICATION</scope>
</reference>
<proteinExistence type="predicted"/>
<gene>
    <name evidence="2 3" type="primary">LOC110988607</name>
</gene>
<evidence type="ECO:0000313" key="3">
    <source>
        <dbReference type="RefSeq" id="XP_022107996.1"/>
    </source>
</evidence>
<dbReference type="GeneID" id="110988607"/>
<evidence type="ECO:0000313" key="1">
    <source>
        <dbReference type="Proteomes" id="UP000694845"/>
    </source>
</evidence>
<protein>
    <submittedName>
        <fullName evidence="2 3">Uncharacterized protein LOC110988607 isoform X1</fullName>
    </submittedName>
</protein>
<sequence>MPQADANFMRQWFKHGLFLPNSADPGSLPFDNPTLTGRPSTKYEYKQTLNPDMKSPRDYPFVYNVNTDSTPFIVWDCLRVAEFTGQCHLNVMERYHAYVTHILQQSINIIKEKRLQVGIFLANCLDFPNYHLTLSMPKYDRIFTSNLQDLIGLSRILTTFKPLLNTDNKQSMIITQTLNWIMHTPGADVQNVPRVEIFRILGMCREDTGLSHKLSEDVNNHREYYNNTHWFLAYLRADIMGGGIGIPAMDHVPKLSEVTHFNGMRMRNFRKGLNKLVPFKYRVNARKITMLNGMDRNVEWCLPDNGK</sequence>
<dbReference type="Proteomes" id="UP000694845">
    <property type="component" value="Unplaced"/>
</dbReference>
<name>A0A8B7ZT43_ACAPL</name>
<accession>A0A8B7ZT43</accession>
<dbReference type="RefSeq" id="XP_022107996.1">
    <property type="nucleotide sequence ID" value="XM_022252304.1"/>
</dbReference>
<keyword evidence="1" id="KW-1185">Reference proteome</keyword>
<organism evidence="1 2">
    <name type="scientific">Acanthaster planci</name>
    <name type="common">Crown-of-thorns starfish</name>
    <dbReference type="NCBI Taxonomy" id="133434"/>
    <lineage>
        <taxon>Eukaryota</taxon>
        <taxon>Metazoa</taxon>
        <taxon>Echinodermata</taxon>
        <taxon>Eleutherozoa</taxon>
        <taxon>Asterozoa</taxon>
        <taxon>Asteroidea</taxon>
        <taxon>Valvatacea</taxon>
        <taxon>Valvatida</taxon>
        <taxon>Acanthasteridae</taxon>
        <taxon>Acanthaster</taxon>
    </lineage>
</organism>
<dbReference type="AlphaFoldDB" id="A0A8B7ZT43"/>
<dbReference type="RefSeq" id="XP_022107995.1">
    <property type="nucleotide sequence ID" value="XM_022252303.1"/>
</dbReference>
<dbReference type="KEGG" id="aplc:110988607"/>